<evidence type="ECO:0000313" key="2">
    <source>
        <dbReference type="EMBL" id="KIK20624.1"/>
    </source>
</evidence>
<protein>
    <recommendedName>
        <fullName evidence="1">DUF6830 domain-containing protein</fullName>
    </recommendedName>
</protein>
<dbReference type="EMBL" id="KN833761">
    <property type="protein sequence ID" value="KIK20624.1"/>
    <property type="molecule type" value="Genomic_DNA"/>
</dbReference>
<dbReference type="InterPro" id="IPR049233">
    <property type="entry name" value="DUF6830"/>
</dbReference>
<accession>A0A0C9Z342</accession>
<feature type="domain" description="DUF6830" evidence="1">
    <location>
        <begin position="1"/>
        <end position="42"/>
    </location>
</feature>
<reference evidence="3" key="2">
    <citation type="submission" date="2015-01" db="EMBL/GenBank/DDBJ databases">
        <title>Evolutionary Origins and Diversification of the Mycorrhizal Mutualists.</title>
        <authorList>
            <consortium name="DOE Joint Genome Institute"/>
            <consortium name="Mycorrhizal Genomics Consortium"/>
            <person name="Kohler A."/>
            <person name="Kuo A."/>
            <person name="Nagy L.G."/>
            <person name="Floudas D."/>
            <person name="Copeland A."/>
            <person name="Barry K.W."/>
            <person name="Cichocki N."/>
            <person name="Veneault-Fourrey C."/>
            <person name="LaButti K."/>
            <person name="Lindquist E.A."/>
            <person name="Lipzen A."/>
            <person name="Lundell T."/>
            <person name="Morin E."/>
            <person name="Murat C."/>
            <person name="Riley R."/>
            <person name="Ohm R."/>
            <person name="Sun H."/>
            <person name="Tunlid A."/>
            <person name="Henrissat B."/>
            <person name="Grigoriev I.V."/>
            <person name="Hibbett D.S."/>
            <person name="Martin F."/>
        </authorList>
    </citation>
    <scope>NUCLEOTIDE SEQUENCE [LARGE SCALE GENOMIC DNA]</scope>
    <source>
        <strain evidence="3">441</strain>
    </source>
</reference>
<feature type="non-terminal residue" evidence="2">
    <location>
        <position position="1"/>
    </location>
</feature>
<organism evidence="2 3">
    <name type="scientific">Pisolithus microcarpus 441</name>
    <dbReference type="NCBI Taxonomy" id="765257"/>
    <lineage>
        <taxon>Eukaryota</taxon>
        <taxon>Fungi</taxon>
        <taxon>Dikarya</taxon>
        <taxon>Basidiomycota</taxon>
        <taxon>Agaricomycotina</taxon>
        <taxon>Agaricomycetes</taxon>
        <taxon>Agaricomycetidae</taxon>
        <taxon>Boletales</taxon>
        <taxon>Sclerodermatineae</taxon>
        <taxon>Pisolithaceae</taxon>
        <taxon>Pisolithus</taxon>
    </lineage>
</organism>
<evidence type="ECO:0000259" key="1">
    <source>
        <dbReference type="Pfam" id="PF20722"/>
    </source>
</evidence>
<proteinExistence type="predicted"/>
<keyword evidence="3" id="KW-1185">Reference proteome</keyword>
<dbReference type="HOGENOM" id="CLU_006344_9_0_1"/>
<dbReference type="Pfam" id="PF20722">
    <property type="entry name" value="DUF6830"/>
    <property type="match status" value="1"/>
</dbReference>
<dbReference type="OrthoDB" id="3232986at2759"/>
<reference evidence="2 3" key="1">
    <citation type="submission" date="2014-04" db="EMBL/GenBank/DDBJ databases">
        <authorList>
            <consortium name="DOE Joint Genome Institute"/>
            <person name="Kuo A."/>
            <person name="Kohler A."/>
            <person name="Costa M.D."/>
            <person name="Nagy L.G."/>
            <person name="Floudas D."/>
            <person name="Copeland A."/>
            <person name="Barry K.W."/>
            <person name="Cichocki N."/>
            <person name="Veneault-Fourrey C."/>
            <person name="LaButti K."/>
            <person name="Lindquist E.A."/>
            <person name="Lipzen A."/>
            <person name="Lundell T."/>
            <person name="Morin E."/>
            <person name="Murat C."/>
            <person name="Sun H."/>
            <person name="Tunlid A."/>
            <person name="Henrissat B."/>
            <person name="Grigoriev I.V."/>
            <person name="Hibbett D.S."/>
            <person name="Martin F."/>
            <person name="Nordberg H.P."/>
            <person name="Cantor M.N."/>
            <person name="Hua S.X."/>
        </authorList>
    </citation>
    <scope>NUCLEOTIDE SEQUENCE [LARGE SCALE GENOMIC DNA]</scope>
    <source>
        <strain evidence="2 3">441</strain>
    </source>
</reference>
<evidence type="ECO:0000313" key="3">
    <source>
        <dbReference type="Proteomes" id="UP000054018"/>
    </source>
</evidence>
<name>A0A0C9Z342_9AGAM</name>
<dbReference type="Proteomes" id="UP000054018">
    <property type="component" value="Unassembled WGS sequence"/>
</dbReference>
<sequence length="155" mass="17232">QSLLASPPSAYLPGGRYDFAVISQVDESDWSSNSLRGHAIAQLCLIFCLYCSNTFLAYIQCFNATFPSSSSYTTDAAAGMHVLKCTIQSDGARVGKVIPLHHICLPAHVIPHFGKEANPCLTHHNCYELSNDFWLNKYWNKEFFYALSLSQSVFA</sequence>
<dbReference type="AlphaFoldDB" id="A0A0C9Z342"/>
<gene>
    <name evidence="2" type="ORF">PISMIDRAFT_105428</name>
</gene>